<name>A0A0X3Q3C1_SCHSO</name>
<sequence>HSQLALCSLSFSRRSLLNRSPAIFVTAFRTLWNEYLLSKGSFSKALVKTLSFILSQISLDENILQLLLSPLLNTENGEEITLEKCNELMFISHVIDQHDITVQNAPSTILQHLVNTFRVGNNVIQGSAAYCMGVLLRHTNTFTTDLVAECCSILMDRLCQPCDESTLPENVFECLRLLMKYPESFNIITTHKKLPFVLKMYLTSPKSEMKIIALRFLTTLFSCSQPNRLIEFLLQVELLDFVYDCLSEEVTVATPAVSLLIALTNSEYFLASNSVAYALEKVLNVKHDIRHSRDFRRLLNVLLEKIFQNYSGSVELFINLSAIENFFANLRCEFADKEVSFLESTRCLLTYLRSGQIYRPFPLQLFTSCLGVYKQRLQNVFRFNITNVSDGFDKFLSNTSTEYNISNEQEGDTGCLLNYSLEIQLHLNNLLFLLNDELIPEKLELEQLIYFNKLLNELYFSLPLDTIWRLFSQKHISNVLIHKLLMLTRKILKKGFRQNALRALNLESTNLPDCFFEERIRRSFVYLLPEIIDVVLKSRNVYQSGSHDDPSLPSEHYSATLQQSGRVEADSPTDPTQFTNNVSQLMVYLIASGLVSFWKTFGYCAAENYLFREYAQFWELVFDGIVFIPGTSVDTLCALLDEVQSLPVDTFSSTAGRMCPALLAVTACLINRHQYLSSEGFATGHTGAALDSEGETVLRLLSYLCAQITCAGVDYFGKLPPIFSVELLASLSIAASFGIALPPVAFQASSILAKALLDRLRDDHTHTLLSLDSFSILLRQADPVWITLAQKMIYHVHANAELVLSGVVKTLPTTYEFLSLVWTVWFTVLGGLEEPHVVDRLSETFTTGFDSLKQSDPEESVGEAKLAGFIAEELSSLSTKWGFPISSVFYKNDHFRRQFLSMLATVTNLSTLFQNRLCLHRTVETLLDLITDEQCDIERDAVPLLSLLSTCLLLSEDPIFPQVSSMVGARLKAAKRPWMIVSSDACNEAAWPAYAKSQKISKLLVEELLCLGAVLILGRSQTDQRVAALEASEEAAVFELSHVLLKAICGLLCATLSRRSFCAAALLLLNSATPGGETKCQSPWPEGTSEAGRVFYTQLITALYSYLTDITLRDLRLLTMALLGKALRIVRHQLPLSEVTKLEGTVWNLVVTESLQLEDYDEDQLPCPPALIVFLAEVLTNSSDRALMYVDEGLLQDIVIFYAQLSAPAARQCPFHLHKLMLTLSTGPCTFLRDQEKRGLLQKVSASGFNLHSETALFTRSRYRFFLLPLLDLSSLRGTVS</sequence>
<dbReference type="Gene3D" id="1.25.10.10">
    <property type="entry name" value="Leucine-rich Repeat Variant"/>
    <property type="match status" value="1"/>
</dbReference>
<gene>
    <name evidence="1" type="ORF">TR105110</name>
</gene>
<dbReference type="SUPFAM" id="SSF48371">
    <property type="entry name" value="ARM repeat"/>
    <property type="match status" value="1"/>
</dbReference>
<dbReference type="InterPro" id="IPR011989">
    <property type="entry name" value="ARM-like"/>
</dbReference>
<dbReference type="InterPro" id="IPR016024">
    <property type="entry name" value="ARM-type_fold"/>
</dbReference>
<reference evidence="1" key="1">
    <citation type="submission" date="2016-01" db="EMBL/GenBank/DDBJ databases">
        <title>Reference transcriptome for the parasite Schistocephalus solidus: insights into the molecular evolution of parasitism.</title>
        <authorList>
            <person name="Hebert F.O."/>
            <person name="Grambauer S."/>
            <person name="Barber I."/>
            <person name="Landry C.R."/>
            <person name="Aubin-Horth N."/>
        </authorList>
    </citation>
    <scope>NUCLEOTIDE SEQUENCE</scope>
</reference>
<evidence type="ECO:0000313" key="1">
    <source>
        <dbReference type="EMBL" id="JAP58338.1"/>
    </source>
</evidence>
<dbReference type="EMBL" id="GEEE01004887">
    <property type="protein sequence ID" value="JAP58338.1"/>
    <property type="molecule type" value="Transcribed_RNA"/>
</dbReference>
<accession>A0A0X3Q3C1</accession>
<proteinExistence type="predicted"/>
<organism evidence="1">
    <name type="scientific">Schistocephalus solidus</name>
    <name type="common">Tapeworm</name>
    <dbReference type="NCBI Taxonomy" id="70667"/>
    <lineage>
        <taxon>Eukaryota</taxon>
        <taxon>Metazoa</taxon>
        <taxon>Spiralia</taxon>
        <taxon>Lophotrochozoa</taxon>
        <taxon>Platyhelminthes</taxon>
        <taxon>Cestoda</taxon>
        <taxon>Eucestoda</taxon>
        <taxon>Diphyllobothriidea</taxon>
        <taxon>Diphyllobothriidae</taxon>
        <taxon>Schistocephalus</taxon>
    </lineage>
</organism>
<protein>
    <submittedName>
        <fullName evidence="1">Uncharacterized protein</fullName>
    </submittedName>
</protein>
<feature type="non-terminal residue" evidence="1">
    <location>
        <position position="1"/>
    </location>
</feature>